<reference evidence="8 9" key="1">
    <citation type="submission" date="2016-10" db="EMBL/GenBank/DDBJ databases">
        <title>Genome sequence of the ascomycete fungus Penicillium subrubescens.</title>
        <authorList>
            <person name="De Vries R.P."/>
            <person name="Peng M."/>
            <person name="Dilokpimol A."/>
            <person name="Hilden K."/>
            <person name="Makela M.R."/>
            <person name="Grigoriev I."/>
            <person name="Riley R."/>
            <person name="Granchi Z."/>
        </authorList>
    </citation>
    <scope>NUCLEOTIDE SEQUENCE [LARGE SCALE GENOMIC DNA]</scope>
    <source>
        <strain evidence="8 9">CBS 132785</strain>
    </source>
</reference>
<dbReference type="PANTHER" id="PTHR43791">
    <property type="entry name" value="PERMEASE-RELATED"/>
    <property type="match status" value="1"/>
</dbReference>
<keyword evidence="2" id="KW-0813">Transport</keyword>
<evidence type="ECO:0000256" key="7">
    <source>
        <dbReference type="SAM" id="Phobius"/>
    </source>
</evidence>
<dbReference type="InterPro" id="IPR011701">
    <property type="entry name" value="MFS"/>
</dbReference>
<keyword evidence="4 7" id="KW-1133">Transmembrane helix</keyword>
<feature type="region of interest" description="Disordered" evidence="6">
    <location>
        <begin position="1"/>
        <end position="25"/>
    </location>
</feature>
<evidence type="ECO:0000256" key="2">
    <source>
        <dbReference type="ARBA" id="ARBA00022448"/>
    </source>
</evidence>
<dbReference type="EMBL" id="MNBE01000639">
    <property type="protein sequence ID" value="OKP01324.1"/>
    <property type="molecule type" value="Genomic_DNA"/>
</dbReference>
<evidence type="ECO:0000256" key="4">
    <source>
        <dbReference type="ARBA" id="ARBA00022989"/>
    </source>
</evidence>
<evidence type="ECO:0000313" key="9">
    <source>
        <dbReference type="Proteomes" id="UP000186955"/>
    </source>
</evidence>
<dbReference type="Proteomes" id="UP000186955">
    <property type="component" value="Unassembled WGS sequence"/>
</dbReference>
<dbReference type="GO" id="GO:0016020">
    <property type="term" value="C:membrane"/>
    <property type="evidence" value="ECO:0007669"/>
    <property type="project" value="UniProtKB-SubCell"/>
</dbReference>
<dbReference type="PANTHER" id="PTHR43791:SF47">
    <property type="entry name" value="MAJOR FACILITATOR SUPERFAMILY (MFS) PROFILE DOMAIN-CONTAINING PROTEIN-RELATED"/>
    <property type="match status" value="1"/>
</dbReference>
<feature type="transmembrane region" description="Helical" evidence="7">
    <location>
        <begin position="159"/>
        <end position="182"/>
    </location>
</feature>
<proteinExistence type="predicted"/>
<keyword evidence="9" id="KW-1185">Reference proteome</keyword>
<feature type="transmembrane region" description="Helical" evidence="7">
    <location>
        <begin position="297"/>
        <end position="318"/>
    </location>
</feature>
<feature type="transmembrane region" description="Helical" evidence="7">
    <location>
        <begin position="86"/>
        <end position="112"/>
    </location>
</feature>
<dbReference type="GO" id="GO:0022857">
    <property type="term" value="F:transmembrane transporter activity"/>
    <property type="evidence" value="ECO:0007669"/>
    <property type="project" value="InterPro"/>
</dbReference>
<dbReference type="SUPFAM" id="SSF103473">
    <property type="entry name" value="MFS general substrate transporter"/>
    <property type="match status" value="1"/>
</dbReference>
<gene>
    <name evidence="8" type="ORF">PENSUB_7314</name>
</gene>
<evidence type="ECO:0000256" key="1">
    <source>
        <dbReference type="ARBA" id="ARBA00004141"/>
    </source>
</evidence>
<feature type="transmembrane region" description="Helical" evidence="7">
    <location>
        <begin position="124"/>
        <end position="147"/>
    </location>
</feature>
<organism evidence="8 9">
    <name type="scientific">Penicillium subrubescens</name>
    <dbReference type="NCBI Taxonomy" id="1316194"/>
    <lineage>
        <taxon>Eukaryota</taxon>
        <taxon>Fungi</taxon>
        <taxon>Dikarya</taxon>
        <taxon>Ascomycota</taxon>
        <taxon>Pezizomycotina</taxon>
        <taxon>Eurotiomycetes</taxon>
        <taxon>Eurotiomycetidae</taxon>
        <taxon>Eurotiales</taxon>
        <taxon>Aspergillaceae</taxon>
        <taxon>Penicillium</taxon>
    </lineage>
</organism>
<evidence type="ECO:0000313" key="8">
    <source>
        <dbReference type="EMBL" id="OKP01324.1"/>
    </source>
</evidence>
<comment type="caution">
    <text evidence="8">The sequence shown here is derived from an EMBL/GenBank/DDBJ whole genome shotgun (WGS) entry which is preliminary data.</text>
</comment>
<sequence>MTTVEDSKISEAQVEPVESQKPMLNNIDDDPVYSYREQRKIIRRIDARLIVMLGFLHTVSLIDRGNLGTASVAGMEKELKLRGTQYVGLLGIRVIIGALEAGFFPAAVYLISTWYTRYDIQKRYAIFYLLGCVASAFTGILSYGITFMHGLGGLTAWRWIYVIQGLLTCVVAIIGYFVLIDFPDRMKNNKQKFLSEGEYEFIIRRITKDRADVTIEPFNLKKYLSAGLDINIWAFGFIYYSTTTTAYAISYFLPIIYRQGMGFSMGASLCLFAPPYAAAGILMFATSWIGDKYHLRGPILIFNAILTIIGLPLMVSVVSKRKKGI</sequence>
<dbReference type="STRING" id="1316194.A0A1Q5TM86"/>
<keyword evidence="5 7" id="KW-0472">Membrane</keyword>
<feature type="transmembrane region" description="Helical" evidence="7">
    <location>
        <begin position="230"/>
        <end position="257"/>
    </location>
</feature>
<dbReference type="Pfam" id="PF07690">
    <property type="entry name" value="MFS_1"/>
    <property type="match status" value="1"/>
</dbReference>
<name>A0A1Q5TM86_9EURO</name>
<comment type="subcellular location">
    <subcellularLocation>
        <location evidence="1">Membrane</location>
        <topology evidence="1">Multi-pass membrane protein</topology>
    </subcellularLocation>
</comment>
<feature type="transmembrane region" description="Helical" evidence="7">
    <location>
        <begin position="263"/>
        <end position="285"/>
    </location>
</feature>
<evidence type="ECO:0000256" key="6">
    <source>
        <dbReference type="SAM" id="MobiDB-lite"/>
    </source>
</evidence>
<dbReference type="InterPro" id="IPR036259">
    <property type="entry name" value="MFS_trans_sf"/>
</dbReference>
<evidence type="ECO:0008006" key="10">
    <source>
        <dbReference type="Google" id="ProtNLM"/>
    </source>
</evidence>
<keyword evidence="3 7" id="KW-0812">Transmembrane</keyword>
<dbReference type="AlphaFoldDB" id="A0A1Q5TM86"/>
<accession>A0A1Q5TM86</accession>
<evidence type="ECO:0000256" key="5">
    <source>
        <dbReference type="ARBA" id="ARBA00023136"/>
    </source>
</evidence>
<protein>
    <recommendedName>
        <fullName evidence="10">Major facilitator superfamily (MFS) profile domain-containing protein</fullName>
    </recommendedName>
</protein>
<dbReference type="Gene3D" id="1.20.1250.20">
    <property type="entry name" value="MFS general substrate transporter like domains"/>
    <property type="match status" value="2"/>
</dbReference>
<evidence type="ECO:0000256" key="3">
    <source>
        <dbReference type="ARBA" id="ARBA00022692"/>
    </source>
</evidence>